<feature type="repeat" description="ANK" evidence="3">
    <location>
        <begin position="283"/>
        <end position="307"/>
    </location>
</feature>
<dbReference type="PANTHER" id="PTHR24198:SF165">
    <property type="entry name" value="ANKYRIN REPEAT-CONTAINING PROTEIN-RELATED"/>
    <property type="match status" value="1"/>
</dbReference>
<evidence type="ECO:0000313" key="5">
    <source>
        <dbReference type="EMBL" id="CAK9084604.1"/>
    </source>
</evidence>
<evidence type="ECO:0000256" key="1">
    <source>
        <dbReference type="ARBA" id="ARBA00022737"/>
    </source>
</evidence>
<dbReference type="PROSITE" id="PS50297">
    <property type="entry name" value="ANK_REP_REGION"/>
    <property type="match status" value="2"/>
</dbReference>
<dbReference type="PANTHER" id="PTHR24198">
    <property type="entry name" value="ANKYRIN REPEAT AND PROTEIN KINASE DOMAIN-CONTAINING PROTEIN"/>
    <property type="match status" value="1"/>
</dbReference>
<evidence type="ECO:0000256" key="2">
    <source>
        <dbReference type="ARBA" id="ARBA00023043"/>
    </source>
</evidence>
<protein>
    <submittedName>
        <fullName evidence="5">Uncharacterized protein</fullName>
    </submittedName>
</protein>
<dbReference type="InterPro" id="IPR036770">
    <property type="entry name" value="Ankyrin_rpt-contain_sf"/>
</dbReference>
<name>A0ABP0Q9K0_9DINO</name>
<dbReference type="InterPro" id="IPR002110">
    <property type="entry name" value="Ankyrin_rpt"/>
</dbReference>
<dbReference type="SMART" id="SM00248">
    <property type="entry name" value="ANK"/>
    <property type="match status" value="4"/>
</dbReference>
<evidence type="ECO:0000256" key="4">
    <source>
        <dbReference type="SAM" id="MobiDB-lite"/>
    </source>
</evidence>
<keyword evidence="6" id="KW-1185">Reference proteome</keyword>
<dbReference type="Pfam" id="PF12796">
    <property type="entry name" value="Ank_2"/>
    <property type="match status" value="2"/>
</dbReference>
<dbReference type="EMBL" id="CAXAMN010024206">
    <property type="protein sequence ID" value="CAK9084604.1"/>
    <property type="molecule type" value="Genomic_DNA"/>
</dbReference>
<feature type="repeat" description="ANK" evidence="3">
    <location>
        <begin position="317"/>
        <end position="349"/>
    </location>
</feature>
<organism evidence="5 6">
    <name type="scientific">Durusdinium trenchii</name>
    <dbReference type="NCBI Taxonomy" id="1381693"/>
    <lineage>
        <taxon>Eukaryota</taxon>
        <taxon>Sar</taxon>
        <taxon>Alveolata</taxon>
        <taxon>Dinophyceae</taxon>
        <taxon>Suessiales</taxon>
        <taxon>Symbiodiniaceae</taxon>
        <taxon>Durusdinium</taxon>
    </lineage>
</organism>
<feature type="repeat" description="ANK" evidence="3">
    <location>
        <begin position="250"/>
        <end position="282"/>
    </location>
</feature>
<evidence type="ECO:0000256" key="3">
    <source>
        <dbReference type="PROSITE-ProRule" id="PRU00023"/>
    </source>
</evidence>
<keyword evidence="2 3" id="KW-0040">ANK repeat</keyword>
<dbReference type="SUPFAM" id="SSF48403">
    <property type="entry name" value="Ankyrin repeat"/>
    <property type="match status" value="1"/>
</dbReference>
<dbReference type="Gene3D" id="1.25.40.20">
    <property type="entry name" value="Ankyrin repeat-containing domain"/>
    <property type="match status" value="1"/>
</dbReference>
<accession>A0ABP0Q9K0</accession>
<dbReference type="PROSITE" id="PS50088">
    <property type="entry name" value="ANK_REPEAT"/>
    <property type="match status" value="3"/>
</dbReference>
<sequence>MEPLRADSAIEWTTTSLQEGHRQELLGTIVRVHRLGKGLSFVHLQGEDGTPPTIVTFEAAVYASTSDSAIPKLRCGQPLGVLVEMQWREHIQRWLKTVITAWVPENLPGQTVMPLSSPPNGQHGRRKGLAACAGWVRCPLCPSSGRCFNRGSGFKQHLASLHADEADRDFETWAAAVATLADSQGIFPTRGGGVRGPSGPTRETPGRAAGAKHHVLPTGLIAARDGDAAALEAQLLAGWHPFAVGQQDHNGSSALDWAAGGGHLDCVKLLLPLASNVQVCRRDGRSPLHWAARFGRLEMCRFLLEVGLGRVEDRSADGTSPMMLACFGGHIDVVELLVQSRADLFARNSFDCDAGHFAGLGGSIEACRWLSEHGMSLLRPQCSGHTVLHKAAERGGLDCLGVPGWRCSPLKGHLPLASFLISSFGEEDLKALRSLCPLGSDMESLWHKAHLPSAIARKHGHSECARELEKLAF</sequence>
<gene>
    <name evidence="5" type="ORF">CCMP2556_LOCUS41128</name>
</gene>
<reference evidence="5 6" key="1">
    <citation type="submission" date="2024-02" db="EMBL/GenBank/DDBJ databases">
        <authorList>
            <person name="Chen Y."/>
            <person name="Shah S."/>
            <person name="Dougan E. K."/>
            <person name="Thang M."/>
            <person name="Chan C."/>
        </authorList>
    </citation>
    <scope>NUCLEOTIDE SEQUENCE [LARGE SCALE GENOMIC DNA]</scope>
</reference>
<feature type="region of interest" description="Disordered" evidence="4">
    <location>
        <begin position="188"/>
        <end position="210"/>
    </location>
</feature>
<comment type="caution">
    <text evidence="5">The sequence shown here is derived from an EMBL/GenBank/DDBJ whole genome shotgun (WGS) entry which is preliminary data.</text>
</comment>
<proteinExistence type="predicted"/>
<evidence type="ECO:0000313" key="6">
    <source>
        <dbReference type="Proteomes" id="UP001642484"/>
    </source>
</evidence>
<dbReference type="Proteomes" id="UP001642484">
    <property type="component" value="Unassembled WGS sequence"/>
</dbReference>
<keyword evidence="1" id="KW-0677">Repeat</keyword>